<comment type="caution">
    <text evidence="2">The sequence shown here is derived from an EMBL/GenBank/DDBJ whole genome shotgun (WGS) entry which is preliminary data.</text>
</comment>
<evidence type="ECO:0000313" key="2">
    <source>
        <dbReference type="EMBL" id="MFC7346662.1"/>
    </source>
</evidence>
<sequence>MISIIVSSYNDQFFNSFSQSVKETIGTTTYEIIKIDNPGLMCLGKAYNEGASKANFENLLFIHEDTLFRTINWGEKIIELNSSSTTGVIGVAGEDYSSYVPSYWFSSDLKKMHFIQKYPGQEPVLLNRINFKSDHENENIKSLDGVFLSCKKKIFEEFRFDESISGYHGYDMDFSLRVAEKYQNMVTSSITIEHQSSGQLSKKWLSSLLFVWKKNKNLFAGNYNRSIELQKFYKLIMMMKKYGFTKKEIICTTFKYLNPQKLGYKNALKILLRLRYI</sequence>
<dbReference type="Gene3D" id="3.90.550.10">
    <property type="entry name" value="Spore Coat Polysaccharide Biosynthesis Protein SpsA, Chain A"/>
    <property type="match status" value="1"/>
</dbReference>
<dbReference type="Proteomes" id="UP001596550">
    <property type="component" value="Unassembled WGS sequence"/>
</dbReference>
<feature type="domain" description="Streptomycin biosynthesis protein StrF" evidence="1">
    <location>
        <begin position="4"/>
        <end position="188"/>
    </location>
</feature>
<keyword evidence="3" id="KW-1185">Reference proteome</keyword>
<name>A0ABW2LWU6_9FLAO</name>
<accession>A0ABW2LWU6</accession>
<dbReference type="RefSeq" id="WP_378176501.1">
    <property type="nucleotide sequence ID" value="NZ_JBHTCR010000003.1"/>
</dbReference>
<evidence type="ECO:0000259" key="1">
    <source>
        <dbReference type="Pfam" id="PF13712"/>
    </source>
</evidence>
<dbReference type="InterPro" id="IPR059123">
    <property type="entry name" value="StrF_dom"/>
</dbReference>
<reference evidence="3" key="1">
    <citation type="journal article" date="2019" name="Int. J. Syst. Evol. Microbiol.">
        <title>The Global Catalogue of Microorganisms (GCM) 10K type strain sequencing project: providing services to taxonomists for standard genome sequencing and annotation.</title>
        <authorList>
            <consortium name="The Broad Institute Genomics Platform"/>
            <consortium name="The Broad Institute Genome Sequencing Center for Infectious Disease"/>
            <person name="Wu L."/>
            <person name="Ma J."/>
        </authorList>
    </citation>
    <scope>NUCLEOTIDE SEQUENCE [LARGE SCALE GENOMIC DNA]</scope>
    <source>
        <strain evidence="3">CCUG 54781</strain>
    </source>
</reference>
<proteinExistence type="predicted"/>
<dbReference type="Pfam" id="PF13712">
    <property type="entry name" value="Glyco_tranf_2_5"/>
    <property type="match status" value="1"/>
</dbReference>
<gene>
    <name evidence="2" type="ORF">ACFQO9_08050</name>
</gene>
<evidence type="ECO:0000313" key="3">
    <source>
        <dbReference type="Proteomes" id="UP001596550"/>
    </source>
</evidence>
<dbReference type="InterPro" id="IPR029044">
    <property type="entry name" value="Nucleotide-diphossugar_trans"/>
</dbReference>
<dbReference type="SUPFAM" id="SSF53448">
    <property type="entry name" value="Nucleotide-diphospho-sugar transferases"/>
    <property type="match status" value="1"/>
</dbReference>
<organism evidence="2 3">
    <name type="scientific">Chryseobacterium zhengzhouense</name>
    <dbReference type="NCBI Taxonomy" id="1636086"/>
    <lineage>
        <taxon>Bacteria</taxon>
        <taxon>Pseudomonadati</taxon>
        <taxon>Bacteroidota</taxon>
        <taxon>Flavobacteriia</taxon>
        <taxon>Flavobacteriales</taxon>
        <taxon>Weeksellaceae</taxon>
        <taxon>Chryseobacterium group</taxon>
        <taxon>Chryseobacterium</taxon>
    </lineage>
</organism>
<dbReference type="EMBL" id="JBHTCR010000003">
    <property type="protein sequence ID" value="MFC7346662.1"/>
    <property type="molecule type" value="Genomic_DNA"/>
</dbReference>
<protein>
    <submittedName>
        <fullName evidence="2">Glycosyltransferase</fullName>
    </submittedName>
</protein>